<organism evidence="1 2">
    <name type="scientific">Blepharisma stoltei</name>
    <dbReference type="NCBI Taxonomy" id="1481888"/>
    <lineage>
        <taxon>Eukaryota</taxon>
        <taxon>Sar</taxon>
        <taxon>Alveolata</taxon>
        <taxon>Ciliophora</taxon>
        <taxon>Postciliodesmatophora</taxon>
        <taxon>Heterotrichea</taxon>
        <taxon>Heterotrichida</taxon>
        <taxon>Blepharismidae</taxon>
        <taxon>Blepharisma</taxon>
    </lineage>
</organism>
<keyword evidence="2" id="KW-1185">Reference proteome</keyword>
<reference evidence="1" key="1">
    <citation type="submission" date="2021-09" db="EMBL/GenBank/DDBJ databases">
        <authorList>
            <consortium name="AG Swart"/>
            <person name="Singh M."/>
            <person name="Singh A."/>
            <person name="Seah K."/>
            <person name="Emmerich C."/>
        </authorList>
    </citation>
    <scope>NUCLEOTIDE SEQUENCE</scope>
    <source>
        <strain evidence="1">ATCC30299</strain>
    </source>
</reference>
<dbReference type="Proteomes" id="UP001162131">
    <property type="component" value="Unassembled WGS sequence"/>
</dbReference>
<gene>
    <name evidence="1" type="ORF">BSTOLATCC_MIC7873</name>
</gene>
<proteinExistence type="predicted"/>
<accession>A0AAU9IE72</accession>
<dbReference type="AlphaFoldDB" id="A0AAU9IE72"/>
<dbReference type="EMBL" id="CAJZBQ010000009">
    <property type="protein sequence ID" value="CAG9312721.1"/>
    <property type="molecule type" value="Genomic_DNA"/>
</dbReference>
<comment type="caution">
    <text evidence="1">The sequence shown here is derived from an EMBL/GenBank/DDBJ whole genome shotgun (WGS) entry which is preliminary data.</text>
</comment>
<evidence type="ECO:0000313" key="1">
    <source>
        <dbReference type="EMBL" id="CAG9312721.1"/>
    </source>
</evidence>
<sequence>MPRIISLDNINVSCRPQKFEKTNFLVNFSLNGNLKLRMQYWHHAKKIIRVVLLGASLAGNPFPTPMFITPWCKSKPRSGLGLSSEHKQNFNIELPFIAQFSGLQNSQSQK</sequence>
<protein>
    <submittedName>
        <fullName evidence="1">Uncharacterized protein</fullName>
    </submittedName>
</protein>
<name>A0AAU9IE72_9CILI</name>
<evidence type="ECO:0000313" key="2">
    <source>
        <dbReference type="Proteomes" id="UP001162131"/>
    </source>
</evidence>